<proteinExistence type="predicted"/>
<dbReference type="Proteomes" id="UP000017559">
    <property type="component" value="Unassembled WGS sequence"/>
</dbReference>
<accession>V2WGR5</accession>
<dbReference type="HOGENOM" id="CLU_731758_0_0_1"/>
<name>V2WGR5_MONRO</name>
<protein>
    <recommendedName>
        <fullName evidence="3">DUF659 domain-containing protein</fullName>
    </recommendedName>
</protein>
<dbReference type="InterPro" id="IPR012337">
    <property type="entry name" value="RNaseH-like_sf"/>
</dbReference>
<dbReference type="OrthoDB" id="3051252at2759"/>
<dbReference type="AlphaFoldDB" id="V2WGR5"/>
<dbReference type="SUPFAM" id="SSF53098">
    <property type="entry name" value="Ribonuclease H-like"/>
    <property type="match status" value="1"/>
</dbReference>
<organism evidence="1 2">
    <name type="scientific">Moniliophthora roreri (strain MCA 2997)</name>
    <name type="common">Cocoa frosty pod rot fungus</name>
    <name type="synonym">Crinipellis roreri</name>
    <dbReference type="NCBI Taxonomy" id="1381753"/>
    <lineage>
        <taxon>Eukaryota</taxon>
        <taxon>Fungi</taxon>
        <taxon>Dikarya</taxon>
        <taxon>Basidiomycota</taxon>
        <taxon>Agaricomycotina</taxon>
        <taxon>Agaricomycetes</taxon>
        <taxon>Agaricomycetidae</taxon>
        <taxon>Agaricales</taxon>
        <taxon>Marasmiineae</taxon>
        <taxon>Marasmiaceae</taxon>
        <taxon>Moniliophthora</taxon>
    </lineage>
</organism>
<sequence>MVMQPWLFVFPCVAHQTQLILGDYFKENENAADIAEQAVDIIGWINNHDKVREIFNNEQLECTGKVLQRILVNLTWWTTHYLAFSRLLELQEPFWIATLLHHDKIIAAQVGAEKTAKKKKKLENDAKEHLDIVEQNNFWNSLRDVVNDIEPITYGTNMSQSDSLRLDQFLLVLAGLFLHFNEYKNTKVAAGMKRRLEKRWKVLDQVPFIVVLVLNPFERVDRFSDGAGFNVLTLNKMVTNKEDPKIFWESMKGDPAIYNLAKFSTTLFEICTNQSGVEQTFSDFSVKKTKKHNWLGLKKLGKMSKVSTNLHLQQLSQELAKSQEKRSNHDEVQAGSLLTVPQYADLVDGAGTSLDRSDNEGRDQIQYQKSAFVKSKAA</sequence>
<evidence type="ECO:0000313" key="1">
    <source>
        <dbReference type="EMBL" id="ESK80767.1"/>
    </source>
</evidence>
<reference evidence="1 2" key="1">
    <citation type="journal article" date="2014" name="BMC Genomics">
        <title>Genome and secretome analysis of the hemibiotrophic fungal pathogen, Moniliophthora roreri, which causes frosty pod rot disease of cacao: mechanisms of the biotrophic and necrotrophic phases.</title>
        <authorList>
            <person name="Meinhardt L.W."/>
            <person name="Costa G.G.L."/>
            <person name="Thomazella D.P.T."/>
            <person name="Teixeira P.J.P.L."/>
            <person name="Carazzolle M.F."/>
            <person name="Schuster S.C."/>
            <person name="Carlson J.E."/>
            <person name="Guiltinan M.J."/>
            <person name="Mieczkowski P."/>
            <person name="Farmer A."/>
            <person name="Ramaraj T."/>
            <person name="Crozier J."/>
            <person name="Davis R.E."/>
            <person name="Shao J."/>
            <person name="Melnick R.L."/>
            <person name="Pereira G.A.G."/>
            <person name="Bailey B.A."/>
        </authorList>
    </citation>
    <scope>NUCLEOTIDE SEQUENCE [LARGE SCALE GENOMIC DNA]</scope>
    <source>
        <strain evidence="1 2">MCA 2997</strain>
    </source>
</reference>
<evidence type="ECO:0000313" key="2">
    <source>
        <dbReference type="Proteomes" id="UP000017559"/>
    </source>
</evidence>
<evidence type="ECO:0008006" key="3">
    <source>
        <dbReference type="Google" id="ProtNLM"/>
    </source>
</evidence>
<comment type="caution">
    <text evidence="1">The sequence shown here is derived from an EMBL/GenBank/DDBJ whole genome shotgun (WGS) entry which is preliminary data.</text>
</comment>
<keyword evidence="2" id="KW-1185">Reference proteome</keyword>
<gene>
    <name evidence="1" type="ORF">Moror_15445</name>
</gene>
<dbReference type="KEGG" id="mrr:Moror_15445"/>
<dbReference type="EMBL" id="AWSO01003019">
    <property type="protein sequence ID" value="ESK80767.1"/>
    <property type="molecule type" value="Genomic_DNA"/>
</dbReference>